<evidence type="ECO:0000313" key="4">
    <source>
        <dbReference type="Proteomes" id="UP000197138"/>
    </source>
</evidence>
<accession>A0A218W4C7</accession>
<dbReference type="InterPro" id="IPR004146">
    <property type="entry name" value="DC1"/>
</dbReference>
<dbReference type="Pfam" id="PF03107">
    <property type="entry name" value="C1_2"/>
    <property type="match status" value="1"/>
</dbReference>
<dbReference type="Proteomes" id="UP000197138">
    <property type="component" value="Unassembled WGS sequence"/>
</dbReference>
<sequence>MQEDARELSAELSPPCALVHPGALLQELGELQLHIPRARLLGSHRIDNGCRAYHCINCNFFLHKSCVELPPEIQHPSHPQYPLALISSEEGYRNCSGCHDDIFRGYRYQCDGCQVALHVGCAAATLPTSKEEHQDEQEHKEEIIQHFAREHPLASFHVNAQLQSMRMPDLRLRLWLPCLHIRAAQIMRPDALRDNESSSPSTAPAHLA</sequence>
<dbReference type="PANTHER" id="PTHR46288">
    <property type="entry name" value="PHORBOL-ESTER/DAG-TYPE DOMAIN-CONTAINING PROTEIN"/>
    <property type="match status" value="1"/>
</dbReference>
<dbReference type="SUPFAM" id="SSF57889">
    <property type="entry name" value="Cysteine-rich domain"/>
    <property type="match status" value="1"/>
</dbReference>
<evidence type="ECO:0000256" key="1">
    <source>
        <dbReference type="ARBA" id="ARBA00022737"/>
    </source>
</evidence>
<feature type="domain" description="DC1" evidence="2">
    <location>
        <begin position="76"/>
        <end position="122"/>
    </location>
</feature>
<organism evidence="3 4">
    <name type="scientific">Punica granatum</name>
    <name type="common">Pomegranate</name>
    <dbReference type="NCBI Taxonomy" id="22663"/>
    <lineage>
        <taxon>Eukaryota</taxon>
        <taxon>Viridiplantae</taxon>
        <taxon>Streptophyta</taxon>
        <taxon>Embryophyta</taxon>
        <taxon>Tracheophyta</taxon>
        <taxon>Spermatophyta</taxon>
        <taxon>Magnoliopsida</taxon>
        <taxon>eudicotyledons</taxon>
        <taxon>Gunneridae</taxon>
        <taxon>Pentapetalae</taxon>
        <taxon>rosids</taxon>
        <taxon>malvids</taxon>
        <taxon>Myrtales</taxon>
        <taxon>Lythraceae</taxon>
        <taxon>Punica</taxon>
    </lineage>
</organism>
<dbReference type="PANTHER" id="PTHR46288:SF27">
    <property type="entry name" value="CYSTEINE_HISTIDINE-RICH C1 DOMAIN FAMILY PROTEIN"/>
    <property type="match status" value="1"/>
</dbReference>
<dbReference type="EMBL" id="MTKT01005400">
    <property type="protein sequence ID" value="OWM67318.1"/>
    <property type="molecule type" value="Genomic_DNA"/>
</dbReference>
<dbReference type="AlphaFoldDB" id="A0A218W4C7"/>
<evidence type="ECO:0000313" key="3">
    <source>
        <dbReference type="EMBL" id="OWM67318.1"/>
    </source>
</evidence>
<protein>
    <recommendedName>
        <fullName evidence="2">DC1 domain-containing protein</fullName>
    </recommendedName>
</protein>
<name>A0A218W4C7_PUNGR</name>
<proteinExistence type="predicted"/>
<reference evidence="4" key="1">
    <citation type="journal article" date="2017" name="Plant J.">
        <title>The pomegranate (Punica granatum L.) genome and the genomics of punicalagin biosynthesis.</title>
        <authorList>
            <person name="Qin G."/>
            <person name="Xu C."/>
            <person name="Ming R."/>
            <person name="Tang H."/>
            <person name="Guyot R."/>
            <person name="Kramer E.M."/>
            <person name="Hu Y."/>
            <person name="Yi X."/>
            <person name="Qi Y."/>
            <person name="Xu X."/>
            <person name="Gao Z."/>
            <person name="Pan H."/>
            <person name="Jian J."/>
            <person name="Tian Y."/>
            <person name="Yue Z."/>
            <person name="Xu Y."/>
        </authorList>
    </citation>
    <scope>NUCLEOTIDE SEQUENCE [LARGE SCALE GENOMIC DNA]</scope>
    <source>
        <strain evidence="4">cv. Dabenzi</strain>
    </source>
</reference>
<comment type="caution">
    <text evidence="3">The sequence shown here is derived from an EMBL/GenBank/DDBJ whole genome shotgun (WGS) entry which is preliminary data.</text>
</comment>
<gene>
    <name evidence="3" type="ORF">CDL15_Pgr000770</name>
</gene>
<dbReference type="InterPro" id="IPR046349">
    <property type="entry name" value="C1-like_sf"/>
</dbReference>
<evidence type="ECO:0000259" key="2">
    <source>
        <dbReference type="Pfam" id="PF03107"/>
    </source>
</evidence>
<keyword evidence="1" id="KW-0677">Repeat</keyword>